<sequence>MAFTRLVLCRTISSPRRKTITKGQLVQEVKETFELCKDDKDLKKKKKKK</sequence>
<evidence type="ECO:0000313" key="2">
    <source>
        <dbReference type="Proteomes" id="UP001280121"/>
    </source>
</evidence>
<name>A0AAD9TDW0_9ROSI</name>
<protein>
    <submittedName>
        <fullName evidence="1">Uncharacterized protein</fullName>
    </submittedName>
</protein>
<reference evidence="1" key="1">
    <citation type="journal article" date="2023" name="Plant J.">
        <title>Genome sequences and population genomics provide insights into the demographic history, inbreeding, and mutation load of two 'living fossil' tree species of Dipteronia.</title>
        <authorList>
            <person name="Feng Y."/>
            <person name="Comes H.P."/>
            <person name="Chen J."/>
            <person name="Zhu S."/>
            <person name="Lu R."/>
            <person name="Zhang X."/>
            <person name="Li P."/>
            <person name="Qiu J."/>
            <person name="Olsen K.M."/>
            <person name="Qiu Y."/>
        </authorList>
    </citation>
    <scope>NUCLEOTIDE SEQUENCE</scope>
    <source>
        <strain evidence="1">KIB01</strain>
    </source>
</reference>
<dbReference type="AlphaFoldDB" id="A0AAD9TDW0"/>
<proteinExistence type="predicted"/>
<evidence type="ECO:0000313" key="1">
    <source>
        <dbReference type="EMBL" id="KAK2634385.1"/>
    </source>
</evidence>
<keyword evidence="2" id="KW-1185">Reference proteome</keyword>
<gene>
    <name evidence="1" type="ORF">Ddye_029177</name>
</gene>
<organism evidence="1 2">
    <name type="scientific">Dipteronia dyeriana</name>
    <dbReference type="NCBI Taxonomy" id="168575"/>
    <lineage>
        <taxon>Eukaryota</taxon>
        <taxon>Viridiplantae</taxon>
        <taxon>Streptophyta</taxon>
        <taxon>Embryophyta</taxon>
        <taxon>Tracheophyta</taxon>
        <taxon>Spermatophyta</taxon>
        <taxon>Magnoliopsida</taxon>
        <taxon>eudicotyledons</taxon>
        <taxon>Gunneridae</taxon>
        <taxon>Pentapetalae</taxon>
        <taxon>rosids</taxon>
        <taxon>malvids</taxon>
        <taxon>Sapindales</taxon>
        <taxon>Sapindaceae</taxon>
        <taxon>Hippocastanoideae</taxon>
        <taxon>Acereae</taxon>
        <taxon>Dipteronia</taxon>
    </lineage>
</organism>
<accession>A0AAD9TDW0</accession>
<dbReference type="Proteomes" id="UP001280121">
    <property type="component" value="Unassembled WGS sequence"/>
</dbReference>
<comment type="caution">
    <text evidence="1">The sequence shown here is derived from an EMBL/GenBank/DDBJ whole genome shotgun (WGS) entry which is preliminary data.</text>
</comment>
<dbReference type="EMBL" id="JANJYI010000009">
    <property type="protein sequence ID" value="KAK2634385.1"/>
    <property type="molecule type" value="Genomic_DNA"/>
</dbReference>